<dbReference type="InterPro" id="IPR016140">
    <property type="entry name" value="Bifunc_inhib/LTP/seed_store"/>
</dbReference>
<keyword evidence="5" id="KW-1185">Reference proteome</keyword>
<keyword evidence="2" id="KW-1015">Disulfide bond</keyword>
<dbReference type="CDD" id="cd01960">
    <property type="entry name" value="nsLTP1"/>
    <property type="match status" value="1"/>
</dbReference>
<gene>
    <name evidence="4" type="ORF">RJT34_17752</name>
</gene>
<dbReference type="PRINTS" id="PR00382">
    <property type="entry name" value="LIPIDTRNSFER"/>
</dbReference>
<proteinExistence type="inferred from homology"/>
<dbReference type="EMBL" id="JAYKXN010000004">
    <property type="protein sequence ID" value="KAK7294855.1"/>
    <property type="molecule type" value="Genomic_DNA"/>
</dbReference>
<evidence type="ECO:0000256" key="2">
    <source>
        <dbReference type="ARBA" id="ARBA00023157"/>
    </source>
</evidence>
<dbReference type="AlphaFoldDB" id="A0AAN9J9I5"/>
<comment type="similarity">
    <text evidence="1">Belongs to the plant LTP family.</text>
</comment>
<sequence>MAAALTCDDVKPTLEACKEYVRIGGETVPPSCCYSALDLRNLVMSSAADRQIACHCIQDAAKQMTQLNRTAYADVPKRCGLRLPFHFEINMNCNKYLVCDQLEGLRLKLHSCWDASIGLITNKF</sequence>
<reference evidence="4 5" key="1">
    <citation type="submission" date="2024-01" db="EMBL/GenBank/DDBJ databases">
        <title>The genomes of 5 underutilized Papilionoideae crops provide insights into root nodulation and disease resistance.</title>
        <authorList>
            <person name="Yuan L."/>
        </authorList>
    </citation>
    <scope>NUCLEOTIDE SEQUENCE [LARGE SCALE GENOMIC DNA]</scope>
    <source>
        <strain evidence="4">LY-2023</strain>
        <tissue evidence="4">Leaf</tissue>
    </source>
</reference>
<dbReference type="GO" id="GO:0008289">
    <property type="term" value="F:lipid binding"/>
    <property type="evidence" value="ECO:0007669"/>
    <property type="project" value="InterPro"/>
</dbReference>
<organism evidence="4 5">
    <name type="scientific">Clitoria ternatea</name>
    <name type="common">Butterfly pea</name>
    <dbReference type="NCBI Taxonomy" id="43366"/>
    <lineage>
        <taxon>Eukaryota</taxon>
        <taxon>Viridiplantae</taxon>
        <taxon>Streptophyta</taxon>
        <taxon>Embryophyta</taxon>
        <taxon>Tracheophyta</taxon>
        <taxon>Spermatophyta</taxon>
        <taxon>Magnoliopsida</taxon>
        <taxon>eudicotyledons</taxon>
        <taxon>Gunneridae</taxon>
        <taxon>Pentapetalae</taxon>
        <taxon>rosids</taxon>
        <taxon>fabids</taxon>
        <taxon>Fabales</taxon>
        <taxon>Fabaceae</taxon>
        <taxon>Papilionoideae</taxon>
        <taxon>50 kb inversion clade</taxon>
        <taxon>NPAAA clade</taxon>
        <taxon>indigoferoid/millettioid clade</taxon>
        <taxon>Phaseoleae</taxon>
        <taxon>Clitoria</taxon>
    </lineage>
</organism>
<dbReference type="InterPro" id="IPR036312">
    <property type="entry name" value="Bifun_inhib/LTP/seed_sf"/>
</dbReference>
<accession>A0AAN9J9I5</accession>
<dbReference type="Gene3D" id="1.10.110.10">
    <property type="entry name" value="Plant lipid-transfer and hydrophobic proteins"/>
    <property type="match status" value="1"/>
</dbReference>
<dbReference type="Proteomes" id="UP001359559">
    <property type="component" value="Unassembled WGS sequence"/>
</dbReference>
<dbReference type="PANTHER" id="PTHR33076">
    <property type="entry name" value="NON-SPECIFIC LIPID-TRANSFER PROTEIN 2-RELATED"/>
    <property type="match status" value="1"/>
</dbReference>
<dbReference type="Pfam" id="PF00234">
    <property type="entry name" value="Tryp_alpha_amyl"/>
    <property type="match status" value="1"/>
</dbReference>
<feature type="domain" description="Bifunctional inhibitor/plant lipid transfer protein/seed storage helical" evidence="3">
    <location>
        <begin position="7"/>
        <end position="93"/>
    </location>
</feature>
<dbReference type="GO" id="GO:0006869">
    <property type="term" value="P:lipid transport"/>
    <property type="evidence" value="ECO:0007669"/>
    <property type="project" value="InterPro"/>
</dbReference>
<name>A0AAN9J9I5_CLITE</name>
<protein>
    <recommendedName>
        <fullName evidence="3">Bifunctional inhibitor/plant lipid transfer protein/seed storage helical domain-containing protein</fullName>
    </recommendedName>
</protein>
<evidence type="ECO:0000259" key="3">
    <source>
        <dbReference type="Pfam" id="PF00234"/>
    </source>
</evidence>
<evidence type="ECO:0000313" key="5">
    <source>
        <dbReference type="Proteomes" id="UP001359559"/>
    </source>
</evidence>
<dbReference type="InterPro" id="IPR000528">
    <property type="entry name" value="Plant_nsLTP"/>
</dbReference>
<evidence type="ECO:0000256" key="1">
    <source>
        <dbReference type="ARBA" id="ARBA00009748"/>
    </source>
</evidence>
<dbReference type="SUPFAM" id="SSF47699">
    <property type="entry name" value="Bifunctional inhibitor/lipid-transfer protein/seed storage 2S albumin"/>
    <property type="match status" value="1"/>
</dbReference>
<comment type="caution">
    <text evidence="4">The sequence shown here is derived from an EMBL/GenBank/DDBJ whole genome shotgun (WGS) entry which is preliminary data.</text>
</comment>
<evidence type="ECO:0000313" key="4">
    <source>
        <dbReference type="EMBL" id="KAK7294855.1"/>
    </source>
</evidence>